<feature type="transmembrane region" description="Helical" evidence="9">
    <location>
        <begin position="657"/>
        <end position="675"/>
    </location>
</feature>
<feature type="transmembrane region" description="Helical" evidence="9">
    <location>
        <begin position="463"/>
        <end position="481"/>
    </location>
</feature>
<dbReference type="AlphaFoldDB" id="A0A5C2SM17"/>
<keyword evidence="4 9" id="KW-0812">Transmembrane</keyword>
<evidence type="ECO:0000256" key="9">
    <source>
        <dbReference type="SAM" id="Phobius"/>
    </source>
</evidence>
<keyword evidence="3 11" id="KW-0808">Transferase</keyword>
<sequence>MPPKRFHFSLNPLWPHYLSWACVGIAFILGLLRYGFLDRTDPLHCNALLTEGRWLDAKFKNWQPDGCMMYQYKPQDVATCMKSRRVVFVGDSVTRQLYFQFAHLVDKNLPSGPPDDEHKHTDYTYTSASDIQLVFHWDPFMNSSHTQSLLHPSLRAPPSELPALLVMGSGLWYLRYADSGGLPAWEAKVESTLAALSQTPHPLADNVVILPIEDVVPAKLSRDRAASMHASDIDAMNSDLLHRIQPPALRDPFAFLPGPPPSTSRPQAGLPVSLPLVFNKMLHPSQTEDGLHFSDLVVSMQAQVLLNMRCNDVLPKSFPMDKTCCRAYPWPAPLHFLLLAAIVLWGPANWLLARRFSPRSSGMPLIRDEEVTGLVISFSAAIIYLADRTGFWLKEQKQFDPWTFAFLMLLSLAVGLLTVTRADKDLGFLNREQTDEWKGWMQIAILVYHYTGASKISGIYNPIRVLVASYLFMTGFGHTTFYVKKADFGLQRVAQVMIRLNLLTLALAYTMNADYLFYYFAPLVSFWYLIIYGTMVIGSQYNEQTPFLVAKIFFSMAVVTFVMSQPWMMETLFEFLERFCNIRWSAREWRFRVNLDLWIVYFGMFTALAVIKIREHRLTDHPRWHVVVNSAAAISAVVLLWFFAFELSQPDKFAYNAWHPYVSFLPIGAYVVLRNANAVLRSGSSRIFAFLGTCSLETFIIQYHFWLAGDTKGILIVIPGRHSRPLNLLLTTIVFVYVSHLVAKATGEVTNWICGSSKSQSLPTTSQQANASSSRRQEPPPPPPQSEEVQEVIFMVPQEEDGELRKDREGNPLPREPDTPARPQRRWIDRLAEGSSPPPSAGFRVWYGDSEWQPGLKTKLLIGVGVMWMLNIMWPRP</sequence>
<feature type="transmembrane region" description="Helical" evidence="9">
    <location>
        <begin position="332"/>
        <end position="351"/>
    </location>
</feature>
<comment type="similarity">
    <text evidence="2">Belongs to the PC-esterase family. CASD1 subfamily.</text>
</comment>
<dbReference type="Proteomes" id="UP000313359">
    <property type="component" value="Unassembled WGS sequence"/>
</dbReference>
<feature type="transmembrane region" description="Helical" evidence="9">
    <location>
        <begin position="626"/>
        <end position="645"/>
    </location>
</feature>
<dbReference type="InterPro" id="IPR012419">
    <property type="entry name" value="Cas1_AcylTrans_dom"/>
</dbReference>
<dbReference type="GO" id="GO:0005975">
    <property type="term" value="P:carbohydrate metabolic process"/>
    <property type="evidence" value="ECO:0007669"/>
    <property type="project" value="UniProtKB-ARBA"/>
</dbReference>
<feature type="transmembrane region" description="Helical" evidence="9">
    <location>
        <begin position="548"/>
        <end position="568"/>
    </location>
</feature>
<reference evidence="11" key="1">
    <citation type="journal article" date="2018" name="Genome Biol. Evol.">
        <title>Genomics and development of Lentinus tigrinus, a white-rot wood-decaying mushroom with dimorphic fruiting bodies.</title>
        <authorList>
            <person name="Wu B."/>
            <person name="Xu Z."/>
            <person name="Knudson A."/>
            <person name="Carlson A."/>
            <person name="Chen N."/>
            <person name="Kovaka S."/>
            <person name="LaButti K."/>
            <person name="Lipzen A."/>
            <person name="Pennachio C."/>
            <person name="Riley R."/>
            <person name="Schakwitz W."/>
            <person name="Umezawa K."/>
            <person name="Ohm R.A."/>
            <person name="Grigoriev I.V."/>
            <person name="Nagy L.G."/>
            <person name="Gibbons J."/>
            <person name="Hibbett D."/>
        </authorList>
    </citation>
    <scope>NUCLEOTIDE SEQUENCE [LARGE SCALE GENOMIC DNA]</scope>
    <source>
        <strain evidence="11">ALCF2SS1-6</strain>
    </source>
</reference>
<evidence type="ECO:0000256" key="7">
    <source>
        <dbReference type="ARBA" id="ARBA00023180"/>
    </source>
</evidence>
<keyword evidence="5 9" id="KW-1133">Transmembrane helix</keyword>
<feature type="transmembrane region" description="Helical" evidence="9">
    <location>
        <begin position="371"/>
        <end position="387"/>
    </location>
</feature>
<evidence type="ECO:0000313" key="11">
    <source>
        <dbReference type="EMBL" id="RPD64833.1"/>
    </source>
</evidence>
<comment type="subcellular location">
    <subcellularLocation>
        <location evidence="1">Membrane</location>
        <topology evidence="1">Multi-pass membrane protein</topology>
    </subcellularLocation>
</comment>
<feature type="transmembrane region" description="Helical" evidence="9">
    <location>
        <begin position="517"/>
        <end position="536"/>
    </location>
</feature>
<evidence type="ECO:0000256" key="3">
    <source>
        <dbReference type="ARBA" id="ARBA00022679"/>
    </source>
</evidence>
<evidence type="ECO:0000256" key="4">
    <source>
        <dbReference type="ARBA" id="ARBA00022692"/>
    </source>
</evidence>
<dbReference type="OrthoDB" id="1932925at2759"/>
<organism evidence="11 12">
    <name type="scientific">Lentinus tigrinus ALCF2SS1-6</name>
    <dbReference type="NCBI Taxonomy" id="1328759"/>
    <lineage>
        <taxon>Eukaryota</taxon>
        <taxon>Fungi</taxon>
        <taxon>Dikarya</taxon>
        <taxon>Basidiomycota</taxon>
        <taxon>Agaricomycotina</taxon>
        <taxon>Agaricomycetes</taxon>
        <taxon>Polyporales</taxon>
        <taxon>Polyporaceae</taxon>
        <taxon>Lentinus</taxon>
    </lineage>
</organism>
<dbReference type="PANTHER" id="PTHR13533:SF1">
    <property type="entry name" value="N-ACETYLNEURAMINATE 9-O-ACETYLTRANSFERASE"/>
    <property type="match status" value="1"/>
</dbReference>
<evidence type="ECO:0000256" key="1">
    <source>
        <dbReference type="ARBA" id="ARBA00004141"/>
    </source>
</evidence>
<gene>
    <name evidence="11" type="ORF">L227DRAFT_649990</name>
</gene>
<evidence type="ECO:0000256" key="8">
    <source>
        <dbReference type="SAM" id="MobiDB-lite"/>
    </source>
</evidence>
<keyword evidence="7" id="KW-0325">Glycoprotein</keyword>
<feature type="transmembrane region" description="Helical" evidence="9">
    <location>
        <begin position="687"/>
        <end position="706"/>
    </location>
</feature>
<evidence type="ECO:0000259" key="10">
    <source>
        <dbReference type="Pfam" id="PF07779"/>
    </source>
</evidence>
<keyword evidence="12" id="KW-1185">Reference proteome</keyword>
<name>A0A5C2SM17_9APHY</name>
<feature type="transmembrane region" description="Helical" evidence="9">
    <location>
        <begin position="597"/>
        <end position="614"/>
    </location>
</feature>
<feature type="transmembrane region" description="Helical" evidence="9">
    <location>
        <begin position="17"/>
        <end position="36"/>
    </location>
</feature>
<dbReference type="PANTHER" id="PTHR13533">
    <property type="entry name" value="N-ACETYLNEURAMINATE 9-O-ACETYLTRANSFERASE"/>
    <property type="match status" value="1"/>
</dbReference>
<dbReference type="EMBL" id="ML122253">
    <property type="protein sequence ID" value="RPD64833.1"/>
    <property type="molecule type" value="Genomic_DNA"/>
</dbReference>
<dbReference type="GO" id="GO:0005794">
    <property type="term" value="C:Golgi apparatus"/>
    <property type="evidence" value="ECO:0007669"/>
    <property type="project" value="UniProtKB-ARBA"/>
</dbReference>
<evidence type="ECO:0000256" key="6">
    <source>
        <dbReference type="ARBA" id="ARBA00023136"/>
    </source>
</evidence>
<accession>A0A5C2SM17</accession>
<keyword evidence="6 9" id="KW-0472">Membrane</keyword>
<feature type="transmembrane region" description="Helical" evidence="9">
    <location>
        <begin position="726"/>
        <end position="743"/>
    </location>
</feature>
<dbReference type="GO" id="GO:0016740">
    <property type="term" value="F:transferase activity"/>
    <property type="evidence" value="ECO:0007669"/>
    <property type="project" value="UniProtKB-KW"/>
</dbReference>
<dbReference type="GO" id="GO:0016020">
    <property type="term" value="C:membrane"/>
    <property type="evidence" value="ECO:0007669"/>
    <property type="project" value="UniProtKB-SubCell"/>
</dbReference>
<evidence type="ECO:0000256" key="2">
    <source>
        <dbReference type="ARBA" id="ARBA00010666"/>
    </source>
</evidence>
<dbReference type="Pfam" id="PF07779">
    <property type="entry name" value="Cas1_AcylT"/>
    <property type="match status" value="1"/>
</dbReference>
<feature type="region of interest" description="Disordered" evidence="8">
    <location>
        <begin position="757"/>
        <end position="835"/>
    </location>
</feature>
<feature type="compositionally biased region" description="Basic and acidic residues" evidence="8">
    <location>
        <begin position="803"/>
        <end position="819"/>
    </location>
</feature>
<evidence type="ECO:0000313" key="12">
    <source>
        <dbReference type="Proteomes" id="UP000313359"/>
    </source>
</evidence>
<protein>
    <submittedName>
        <fullName evidence="11">O-acetyltransferase</fullName>
    </submittedName>
</protein>
<feature type="domain" description="Cas1p 10 TM acyl transferase" evidence="10">
    <location>
        <begin position="319"/>
        <end position="763"/>
    </location>
</feature>
<proteinExistence type="inferred from homology"/>
<evidence type="ECO:0000256" key="5">
    <source>
        <dbReference type="ARBA" id="ARBA00022989"/>
    </source>
</evidence>
<feature type="transmembrane region" description="Helical" evidence="9">
    <location>
        <begin position="399"/>
        <end position="419"/>
    </location>
</feature>